<sequence>MLKDPQVLYPSLPLLMVTDLELSQAQFLSSILYLKCLIASASTPSVTPQDALNVVEDVKQIIIALGNLTNDVGLLKSRVDDLQLIVSSSHANSSGKHFTLITEVSEIKAYLLANNISIAFLQQFFDKHVVDVQAHLSSLDALLNEILSLLQQPQVHPPSFTPKDREALVMAIDFVVLQNTTISNVEN</sequence>
<proteinExistence type="predicted"/>
<reference evidence="1 2" key="2">
    <citation type="journal article" date="2022" name="Mol. Ecol. Resour.">
        <title>The genomes of chicory, endive, great burdock and yacon provide insights into Asteraceae paleo-polyploidization history and plant inulin production.</title>
        <authorList>
            <person name="Fan W."/>
            <person name="Wang S."/>
            <person name="Wang H."/>
            <person name="Wang A."/>
            <person name="Jiang F."/>
            <person name="Liu H."/>
            <person name="Zhao H."/>
            <person name="Xu D."/>
            <person name="Zhang Y."/>
        </authorList>
    </citation>
    <scope>NUCLEOTIDE SEQUENCE [LARGE SCALE GENOMIC DNA]</scope>
    <source>
        <strain evidence="2">cv. Niubang</strain>
    </source>
</reference>
<dbReference type="EMBL" id="CM042049">
    <property type="protein sequence ID" value="KAI3746565.1"/>
    <property type="molecule type" value="Genomic_DNA"/>
</dbReference>
<organism evidence="1 2">
    <name type="scientific">Arctium lappa</name>
    <name type="common">Greater burdock</name>
    <name type="synonym">Lappa major</name>
    <dbReference type="NCBI Taxonomy" id="4217"/>
    <lineage>
        <taxon>Eukaryota</taxon>
        <taxon>Viridiplantae</taxon>
        <taxon>Streptophyta</taxon>
        <taxon>Embryophyta</taxon>
        <taxon>Tracheophyta</taxon>
        <taxon>Spermatophyta</taxon>
        <taxon>Magnoliopsida</taxon>
        <taxon>eudicotyledons</taxon>
        <taxon>Gunneridae</taxon>
        <taxon>Pentapetalae</taxon>
        <taxon>asterids</taxon>
        <taxon>campanulids</taxon>
        <taxon>Asterales</taxon>
        <taxon>Asteraceae</taxon>
        <taxon>Carduoideae</taxon>
        <taxon>Cardueae</taxon>
        <taxon>Arctiinae</taxon>
        <taxon>Arctium</taxon>
    </lineage>
</organism>
<evidence type="ECO:0000313" key="2">
    <source>
        <dbReference type="Proteomes" id="UP001055879"/>
    </source>
</evidence>
<comment type="caution">
    <text evidence="1">The sequence shown here is derived from an EMBL/GenBank/DDBJ whole genome shotgun (WGS) entry which is preliminary data.</text>
</comment>
<keyword evidence="2" id="KW-1185">Reference proteome</keyword>
<dbReference type="Proteomes" id="UP001055879">
    <property type="component" value="Linkage Group LG03"/>
</dbReference>
<accession>A0ACB9DJ63</accession>
<protein>
    <submittedName>
        <fullName evidence="1">Uncharacterized protein</fullName>
    </submittedName>
</protein>
<gene>
    <name evidence="1" type="ORF">L6452_08999</name>
</gene>
<name>A0ACB9DJ63_ARCLA</name>
<reference evidence="2" key="1">
    <citation type="journal article" date="2022" name="Mol. Ecol. Resour.">
        <title>The genomes of chicory, endive, great burdock and yacon provide insights into Asteraceae palaeo-polyploidization history and plant inulin production.</title>
        <authorList>
            <person name="Fan W."/>
            <person name="Wang S."/>
            <person name="Wang H."/>
            <person name="Wang A."/>
            <person name="Jiang F."/>
            <person name="Liu H."/>
            <person name="Zhao H."/>
            <person name="Xu D."/>
            <person name="Zhang Y."/>
        </authorList>
    </citation>
    <scope>NUCLEOTIDE SEQUENCE [LARGE SCALE GENOMIC DNA]</scope>
    <source>
        <strain evidence="2">cv. Niubang</strain>
    </source>
</reference>
<evidence type="ECO:0000313" key="1">
    <source>
        <dbReference type="EMBL" id="KAI3746565.1"/>
    </source>
</evidence>